<evidence type="ECO:0000313" key="2">
    <source>
        <dbReference type="Proteomes" id="UP000516421"/>
    </source>
</evidence>
<accession>A0A7H2BI10</accession>
<organism evidence="1 2">
    <name type="scientific">Rothia amarae</name>
    <dbReference type="NCBI Taxonomy" id="169480"/>
    <lineage>
        <taxon>Bacteria</taxon>
        <taxon>Bacillati</taxon>
        <taxon>Actinomycetota</taxon>
        <taxon>Actinomycetes</taxon>
        <taxon>Micrococcales</taxon>
        <taxon>Micrococcaceae</taxon>
        <taxon>Rothia</taxon>
    </lineage>
</organism>
<evidence type="ECO:0000313" key="1">
    <source>
        <dbReference type="EMBL" id="QNV39306.2"/>
    </source>
</evidence>
<keyword evidence="2" id="KW-1185">Reference proteome</keyword>
<protein>
    <submittedName>
        <fullName evidence="1">Uncharacterized protein</fullName>
    </submittedName>
</protein>
<dbReference type="RefSeq" id="WP_141669314.1">
    <property type="nucleotide sequence ID" value="NZ_BAAAHX010000005.1"/>
</dbReference>
<dbReference type="AlphaFoldDB" id="A0A7H2BI10"/>
<dbReference type="Proteomes" id="UP000516421">
    <property type="component" value="Chromosome"/>
</dbReference>
<name>A0A7H2BI10_9MICC</name>
<dbReference type="KEGG" id="rama:IDM48_07820"/>
<gene>
    <name evidence="1" type="ORF">IDM48_07820</name>
</gene>
<proteinExistence type="predicted"/>
<sequence length="87" mass="10192">MFKSESDSSQRQATIYFHTTDCGKIKYRGFNYQMEPDALEQTLNSRYRGQKIIFSVPAIDLLPQDLSPAHRFAVGELDYRTWSMQEH</sequence>
<reference evidence="1 2" key="1">
    <citation type="submission" date="2020-09" db="EMBL/GenBank/DDBJ databases">
        <title>Investigation of environmental microbe.</title>
        <authorList>
            <person name="Ou Y."/>
            <person name="Kang Q."/>
        </authorList>
    </citation>
    <scope>NUCLEOTIDE SEQUENCE [LARGE SCALE GENOMIC DNA]</scope>
    <source>
        <strain evidence="1 2">KJZ-9</strain>
    </source>
</reference>
<dbReference type="EMBL" id="CP061538">
    <property type="protein sequence ID" value="QNV39306.2"/>
    <property type="molecule type" value="Genomic_DNA"/>
</dbReference>